<dbReference type="PIRSF" id="PIRSF002190">
    <property type="entry name" value="Ribosomal_L18a"/>
    <property type="match status" value="1"/>
</dbReference>
<gene>
    <name evidence="6" type="ORF">B4U80_03157</name>
</gene>
<feature type="domain" description="Large ribosomal subunit protein eL20" evidence="5">
    <location>
        <begin position="7"/>
        <end position="131"/>
    </location>
</feature>
<dbReference type="GO" id="GO:0006412">
    <property type="term" value="P:translation"/>
    <property type="evidence" value="ECO:0007669"/>
    <property type="project" value="InterPro"/>
</dbReference>
<keyword evidence="3 4" id="KW-0687">Ribonucleoprotein</keyword>
<dbReference type="InterPro" id="IPR021138">
    <property type="entry name" value="Ribosomal_eL20_eukaryotes"/>
</dbReference>
<evidence type="ECO:0000256" key="3">
    <source>
        <dbReference type="ARBA" id="ARBA00023274"/>
    </source>
</evidence>
<reference evidence="6 7" key="1">
    <citation type="journal article" date="2018" name="Gigascience">
        <title>Genomes of trombidid mites reveal novel predicted allergens and laterally-transferred genes associated with secondary metabolism.</title>
        <authorList>
            <person name="Dong X."/>
            <person name="Chaisiri K."/>
            <person name="Xia D."/>
            <person name="Armstrong S.D."/>
            <person name="Fang Y."/>
            <person name="Donnelly M.J."/>
            <person name="Kadowaki T."/>
            <person name="McGarry J.W."/>
            <person name="Darby A.C."/>
            <person name="Makepeace B.L."/>
        </authorList>
    </citation>
    <scope>NUCLEOTIDE SEQUENCE [LARGE SCALE GENOMIC DNA]</scope>
    <source>
        <strain evidence="6">UoL-UT</strain>
    </source>
</reference>
<dbReference type="STRING" id="299467.A0A443SL66"/>
<dbReference type="AlphaFoldDB" id="A0A443SL66"/>
<evidence type="ECO:0000313" key="6">
    <source>
        <dbReference type="EMBL" id="RWS28288.1"/>
    </source>
</evidence>
<dbReference type="FunFam" id="3.10.20.10:FF:000001">
    <property type="entry name" value="60S ribosomal protein L18a"/>
    <property type="match status" value="1"/>
</dbReference>
<protein>
    <recommendedName>
        <fullName evidence="4">60S ribosomal protein L18a</fullName>
    </recommendedName>
</protein>
<dbReference type="InterPro" id="IPR023573">
    <property type="entry name" value="Ribosomal_eL20_dom"/>
</dbReference>
<evidence type="ECO:0000256" key="4">
    <source>
        <dbReference type="PIRNR" id="PIRNR002190"/>
    </source>
</evidence>
<dbReference type="InterPro" id="IPR028877">
    <property type="entry name" value="Ribosomal_eL20"/>
</dbReference>
<accession>A0A443SL66</accession>
<dbReference type="GO" id="GO:0003735">
    <property type="term" value="F:structural constituent of ribosome"/>
    <property type="evidence" value="ECO:0007669"/>
    <property type="project" value="InterPro"/>
</dbReference>
<dbReference type="GO" id="GO:0005840">
    <property type="term" value="C:ribosome"/>
    <property type="evidence" value="ECO:0007669"/>
    <property type="project" value="UniProtKB-KW"/>
</dbReference>
<comment type="similarity">
    <text evidence="1 4">Belongs to the eukaryotic ribosomal protein eL20 family.</text>
</comment>
<evidence type="ECO:0000259" key="5">
    <source>
        <dbReference type="Pfam" id="PF01775"/>
    </source>
</evidence>
<dbReference type="GO" id="GO:1990904">
    <property type="term" value="C:ribonucleoprotein complex"/>
    <property type="evidence" value="ECO:0007669"/>
    <property type="project" value="UniProtKB-KW"/>
</dbReference>
<proteinExistence type="inferred from homology"/>
<evidence type="ECO:0000313" key="7">
    <source>
        <dbReference type="Proteomes" id="UP000288716"/>
    </source>
</evidence>
<dbReference type="SUPFAM" id="SSF160374">
    <property type="entry name" value="RplX-like"/>
    <property type="match status" value="1"/>
</dbReference>
<evidence type="ECO:0000256" key="2">
    <source>
        <dbReference type="ARBA" id="ARBA00022980"/>
    </source>
</evidence>
<name>A0A443SL66_9ACAR</name>
<evidence type="ECO:0000256" key="1">
    <source>
        <dbReference type="ARBA" id="ARBA00009362"/>
    </source>
</evidence>
<organism evidence="6 7">
    <name type="scientific">Leptotrombidium deliense</name>
    <dbReference type="NCBI Taxonomy" id="299467"/>
    <lineage>
        <taxon>Eukaryota</taxon>
        <taxon>Metazoa</taxon>
        <taxon>Ecdysozoa</taxon>
        <taxon>Arthropoda</taxon>
        <taxon>Chelicerata</taxon>
        <taxon>Arachnida</taxon>
        <taxon>Acari</taxon>
        <taxon>Acariformes</taxon>
        <taxon>Trombidiformes</taxon>
        <taxon>Prostigmata</taxon>
        <taxon>Anystina</taxon>
        <taxon>Parasitengona</taxon>
        <taxon>Trombiculoidea</taxon>
        <taxon>Trombiculidae</taxon>
        <taxon>Leptotrombidium</taxon>
    </lineage>
</organism>
<dbReference type="Gene3D" id="3.10.20.10">
    <property type="match status" value="2"/>
</dbReference>
<dbReference type="Proteomes" id="UP000288716">
    <property type="component" value="Unassembled WGS sequence"/>
</dbReference>
<dbReference type="VEuPathDB" id="VectorBase:LDEU003750"/>
<keyword evidence="7" id="KW-1185">Reference proteome</keyword>
<dbReference type="OrthoDB" id="1294322at2759"/>
<dbReference type="Pfam" id="PF01775">
    <property type="entry name" value="Ribosomal_L18A"/>
    <property type="match status" value="1"/>
</dbReference>
<sequence>MKASGKLRQYKIIGRKYPTEKEPDPQLYRMTIFAPDHVVAKSRFWYFLKRLKKVKKTVGEIVQIKQVAEKNPNAKVKNYGVWLRYNSRTGTHNMYREYRDMSTSDAVTQCYRDMGARHRARADTIQIIRVEAIEASKCRRPHVRQFHDSKIKFPLPFRFDRKYRAPKMTTRKPKARML</sequence>
<dbReference type="FunFam" id="3.10.20.10:FF:000002">
    <property type="entry name" value="60S ribosomal protein L18a"/>
    <property type="match status" value="1"/>
</dbReference>
<dbReference type="EMBL" id="NCKV01001469">
    <property type="protein sequence ID" value="RWS28288.1"/>
    <property type="molecule type" value="Genomic_DNA"/>
</dbReference>
<dbReference type="PANTHER" id="PTHR10052">
    <property type="entry name" value="60S RIBOSOMAL PROTEIN L18A"/>
    <property type="match status" value="1"/>
</dbReference>
<keyword evidence="2 4" id="KW-0689">Ribosomal protein</keyword>
<dbReference type="HAMAP" id="MF_00273">
    <property type="entry name" value="Ribosomal_eL20"/>
    <property type="match status" value="1"/>
</dbReference>
<comment type="caution">
    <text evidence="6">The sequence shown here is derived from an EMBL/GenBank/DDBJ whole genome shotgun (WGS) entry which is preliminary data.</text>
</comment>